<dbReference type="OrthoDB" id="594879at2"/>
<feature type="domain" description="DUF3298" evidence="1">
    <location>
        <begin position="180"/>
        <end position="252"/>
    </location>
</feature>
<dbReference type="InterPro" id="IPR025303">
    <property type="entry name" value="PdaC"/>
</dbReference>
<organism evidence="3 4">
    <name type="scientific">Pedobacter polaris</name>
    <dbReference type="NCBI Taxonomy" id="2571273"/>
    <lineage>
        <taxon>Bacteria</taxon>
        <taxon>Pseudomonadati</taxon>
        <taxon>Bacteroidota</taxon>
        <taxon>Sphingobacteriia</taxon>
        <taxon>Sphingobacteriales</taxon>
        <taxon>Sphingobacteriaceae</taxon>
        <taxon>Pedobacter</taxon>
    </lineage>
</organism>
<gene>
    <name evidence="3" type="ORF">FA048_16305</name>
</gene>
<comment type="caution">
    <text evidence="3">The sequence shown here is derived from an EMBL/GenBank/DDBJ whole genome shotgun (WGS) entry which is preliminary data.</text>
</comment>
<dbReference type="Gene3D" id="3.90.640.20">
    <property type="entry name" value="Heat-shock cognate protein, ATPase"/>
    <property type="match status" value="1"/>
</dbReference>
<dbReference type="PROSITE" id="PS51257">
    <property type="entry name" value="PROKAR_LIPOPROTEIN"/>
    <property type="match status" value="1"/>
</dbReference>
<dbReference type="EMBL" id="SWBR01000004">
    <property type="protein sequence ID" value="TKC06762.1"/>
    <property type="molecule type" value="Genomic_DNA"/>
</dbReference>
<dbReference type="RefSeq" id="WP_136843078.1">
    <property type="nucleotide sequence ID" value="NZ_SWBR01000004.1"/>
</dbReference>
<dbReference type="Gene3D" id="3.30.565.40">
    <property type="entry name" value="Fervidobacterium nodosum Rt17-B1 like"/>
    <property type="match status" value="1"/>
</dbReference>
<dbReference type="Pfam" id="PF13739">
    <property type="entry name" value="PdaC"/>
    <property type="match status" value="1"/>
</dbReference>
<evidence type="ECO:0000313" key="3">
    <source>
        <dbReference type="EMBL" id="TKC06762.1"/>
    </source>
</evidence>
<evidence type="ECO:0000259" key="1">
    <source>
        <dbReference type="Pfam" id="PF11738"/>
    </source>
</evidence>
<feature type="domain" description="Deacetylase PdaC" evidence="2">
    <location>
        <begin position="55"/>
        <end position="155"/>
    </location>
</feature>
<dbReference type="InterPro" id="IPR021729">
    <property type="entry name" value="DUF3298"/>
</dbReference>
<keyword evidence="4" id="KW-1185">Reference proteome</keyword>
<name>A0A4U1CN07_9SPHI</name>
<protein>
    <submittedName>
        <fullName evidence="3">DUF3298 and DUF4163 domain-containing protein</fullName>
    </submittedName>
</protein>
<evidence type="ECO:0000259" key="2">
    <source>
        <dbReference type="Pfam" id="PF13739"/>
    </source>
</evidence>
<proteinExistence type="predicted"/>
<accession>A0A4U1CN07</accession>
<evidence type="ECO:0000313" key="4">
    <source>
        <dbReference type="Proteomes" id="UP000309488"/>
    </source>
</evidence>
<reference evidence="3 4" key="1">
    <citation type="submission" date="2019-04" db="EMBL/GenBank/DDBJ databases">
        <title>Pedobacter sp. RP-3-22 sp. nov., isolated from Arctic soil.</title>
        <authorList>
            <person name="Dahal R.H."/>
            <person name="Kim D.-U."/>
        </authorList>
    </citation>
    <scope>NUCLEOTIDE SEQUENCE [LARGE SCALE GENOMIC DNA]</scope>
    <source>
        <strain evidence="3 4">RP-3-22</strain>
    </source>
</reference>
<dbReference type="Proteomes" id="UP000309488">
    <property type="component" value="Unassembled WGS sequence"/>
</dbReference>
<sequence length="268" mass="30420">MKKIFCFIIAATLFASCRNEKPKDHVEDATVKADTLTYKYDSVKVYSKNIAKSSESSKDTAKASIKYPVFENQGLNKYIHRQVLDYFSKEDPAIISYQDITNSFIKGYDSFFAENKDTYQSWFLIIEIKVLKQTANYIALQYIHADYAGGAHGNTNISYLNYNPKTNQAVTLDSLIDVSQISKLLNIAEAIFRKNEKLTPTEPLVEKYFFEKGIFSLPESFYVSDKGLVFLYNPYEIKPYAAGTTELIIPFDAVKSIAKPNTILTATN</sequence>
<dbReference type="AlphaFoldDB" id="A0A4U1CN07"/>
<dbReference type="Pfam" id="PF11738">
    <property type="entry name" value="DUF3298"/>
    <property type="match status" value="1"/>
</dbReference>
<dbReference type="InterPro" id="IPR037126">
    <property type="entry name" value="PdaC/RsiV-like_sf"/>
</dbReference>